<dbReference type="AlphaFoldDB" id="A0A1F8FDG3"/>
<dbReference type="EMBL" id="MGJP01000003">
    <property type="protein sequence ID" value="OGN10598.1"/>
    <property type="molecule type" value="Genomic_DNA"/>
</dbReference>
<dbReference type="InterPro" id="IPR001296">
    <property type="entry name" value="Glyco_trans_1"/>
</dbReference>
<dbReference type="PANTHER" id="PTHR12526:SF584">
    <property type="entry name" value="GLYCOSYLTRANSFERASE"/>
    <property type="match status" value="1"/>
</dbReference>
<dbReference type="CDD" id="cd03801">
    <property type="entry name" value="GT4_PimA-like"/>
    <property type="match status" value="1"/>
</dbReference>
<dbReference type="SUPFAM" id="SSF53756">
    <property type="entry name" value="UDP-Glycosyltransferase/glycogen phosphorylase"/>
    <property type="match status" value="1"/>
</dbReference>
<feature type="domain" description="Glycosyl transferase family 1" evidence="1">
    <location>
        <begin position="235"/>
        <end position="403"/>
    </location>
</feature>
<dbReference type="Gene3D" id="3.40.50.2000">
    <property type="entry name" value="Glycogen Phosphorylase B"/>
    <property type="match status" value="1"/>
</dbReference>
<evidence type="ECO:0000313" key="2">
    <source>
        <dbReference type="EMBL" id="OGN10598.1"/>
    </source>
</evidence>
<organism evidence="2 3">
    <name type="scientific">Candidatus Yanofskybacteria bacterium RIFCSPHIGHO2_02_FULL_41_11</name>
    <dbReference type="NCBI Taxonomy" id="1802675"/>
    <lineage>
        <taxon>Bacteria</taxon>
        <taxon>Candidatus Yanofskyibacteriota</taxon>
    </lineage>
</organism>
<protein>
    <recommendedName>
        <fullName evidence="1">Glycosyl transferase family 1 domain-containing protein</fullName>
    </recommendedName>
</protein>
<dbReference type="Proteomes" id="UP000177167">
    <property type="component" value="Unassembled WGS sequence"/>
</dbReference>
<proteinExistence type="predicted"/>
<gene>
    <name evidence="2" type="ORF">A3J46_05310</name>
</gene>
<comment type="caution">
    <text evidence="2">The sequence shown here is derived from an EMBL/GenBank/DDBJ whole genome shotgun (WGS) entry which is preliminary data.</text>
</comment>
<name>A0A1F8FDG3_9BACT</name>
<sequence length="425" mass="47866">MSKPIVITGYPYAYPYYFKVFEYVQNKDDLIFILPKHWEAKGGKIKIDLKKRDDFKMFGLSVWSYGARSLLGGLFKGWMPSICVILPYFRLRYSSRVLYSCLEPNLLTTLYNGFWAKLFGYKHVLFTWQNIAPEKRMSGLKLKLSNALVKLNLVLSDGIICGNTRAAEIIKHFEISRCRNIEMLVCPLSGVDTERFEPVGNVGIVGDVGNDGNDGDDRNDGDVRNVRDGQVQQIQQVKRSDAKFILFYGALEKRKGINILIDAFQLLTTRYSLLARLVVVGTGPEKDSYGLRITDYGLKNKTIFLDWMSNDELPSLLNSVDVFVYPSVPLGGWEEQFGYAMAEASACGVPVVSTKTGSVDEVVIDGKSGILVESNNSEQLADAINKILSDKEQAEQMGRFGREHVVKNYSHPVIANKLILFLKQF</sequence>
<evidence type="ECO:0000259" key="1">
    <source>
        <dbReference type="Pfam" id="PF00534"/>
    </source>
</evidence>
<accession>A0A1F8FDG3</accession>
<reference evidence="2 3" key="1">
    <citation type="journal article" date="2016" name="Nat. Commun.">
        <title>Thousands of microbial genomes shed light on interconnected biogeochemical processes in an aquifer system.</title>
        <authorList>
            <person name="Anantharaman K."/>
            <person name="Brown C.T."/>
            <person name="Hug L.A."/>
            <person name="Sharon I."/>
            <person name="Castelle C.J."/>
            <person name="Probst A.J."/>
            <person name="Thomas B.C."/>
            <person name="Singh A."/>
            <person name="Wilkins M.J."/>
            <person name="Karaoz U."/>
            <person name="Brodie E.L."/>
            <person name="Williams K.H."/>
            <person name="Hubbard S.S."/>
            <person name="Banfield J.F."/>
        </authorList>
    </citation>
    <scope>NUCLEOTIDE SEQUENCE [LARGE SCALE GENOMIC DNA]</scope>
</reference>
<dbReference type="PANTHER" id="PTHR12526">
    <property type="entry name" value="GLYCOSYLTRANSFERASE"/>
    <property type="match status" value="1"/>
</dbReference>
<evidence type="ECO:0000313" key="3">
    <source>
        <dbReference type="Proteomes" id="UP000177167"/>
    </source>
</evidence>
<dbReference type="Pfam" id="PF00534">
    <property type="entry name" value="Glycos_transf_1"/>
    <property type="match status" value="1"/>
</dbReference>
<dbReference type="GO" id="GO:0016757">
    <property type="term" value="F:glycosyltransferase activity"/>
    <property type="evidence" value="ECO:0007669"/>
    <property type="project" value="InterPro"/>
</dbReference>